<proteinExistence type="predicted"/>
<evidence type="ECO:0000259" key="2">
    <source>
        <dbReference type="PROSITE" id="PS50943"/>
    </source>
</evidence>
<dbReference type="PROSITE" id="PS50943">
    <property type="entry name" value="HTH_CROC1"/>
    <property type="match status" value="1"/>
</dbReference>
<organism evidence="3 4">
    <name type="scientific">Rhodococcus cercidiphylli</name>
    <dbReference type="NCBI Taxonomy" id="489916"/>
    <lineage>
        <taxon>Bacteria</taxon>
        <taxon>Bacillati</taxon>
        <taxon>Actinomycetota</taxon>
        <taxon>Actinomycetes</taxon>
        <taxon>Mycobacteriales</taxon>
        <taxon>Nocardiaceae</taxon>
        <taxon>Rhodococcus</taxon>
    </lineage>
</organism>
<dbReference type="EMBL" id="JAWLKE010000005">
    <property type="protein sequence ID" value="MDV6231924.1"/>
    <property type="molecule type" value="Genomic_DNA"/>
</dbReference>
<dbReference type="SMART" id="SM00530">
    <property type="entry name" value="HTH_XRE"/>
    <property type="match status" value="1"/>
</dbReference>
<dbReference type="InterPro" id="IPR010982">
    <property type="entry name" value="Lambda_DNA-bd_dom_sf"/>
</dbReference>
<gene>
    <name evidence="3" type="ORF">R3P95_15335</name>
</gene>
<feature type="region of interest" description="Disordered" evidence="1">
    <location>
        <begin position="122"/>
        <end position="147"/>
    </location>
</feature>
<sequence>MGALEDTDKAIGQAVQRARIARGWSQTALAERLAEASETNWLQQTVLRLESGQRSLKVRELILLSEVLGISPAGLLDGIVREQHSDPLDVESMNWMIRDLNNAITALQEALIGQERSATQVKESAQQIRHQRDVLEAEMKSRQSRNG</sequence>
<reference evidence="3 4" key="1">
    <citation type="submission" date="2023-10" db="EMBL/GenBank/DDBJ databases">
        <title>Development of a sustainable strategy for remediation of hydrocarbon-contaminated territories based on the waste exchange concept.</title>
        <authorList>
            <person name="Krivoruchko A."/>
        </authorList>
    </citation>
    <scope>NUCLEOTIDE SEQUENCE [LARGE SCALE GENOMIC DNA]</scope>
    <source>
        <strain evidence="3 4">IEGM 1322</strain>
    </source>
</reference>
<accession>A0ABU4B0B6</accession>
<feature type="compositionally biased region" description="Basic and acidic residues" evidence="1">
    <location>
        <begin position="130"/>
        <end position="141"/>
    </location>
</feature>
<evidence type="ECO:0000256" key="1">
    <source>
        <dbReference type="SAM" id="MobiDB-lite"/>
    </source>
</evidence>
<feature type="domain" description="HTH cro/C1-type" evidence="2">
    <location>
        <begin position="15"/>
        <end position="75"/>
    </location>
</feature>
<name>A0ABU4B0B6_9NOCA</name>
<keyword evidence="4" id="KW-1185">Reference proteome</keyword>
<protein>
    <submittedName>
        <fullName evidence="3">Helix-turn-helix transcriptional regulator</fullName>
    </submittedName>
</protein>
<dbReference type="Gene3D" id="1.10.260.40">
    <property type="entry name" value="lambda repressor-like DNA-binding domains"/>
    <property type="match status" value="1"/>
</dbReference>
<dbReference type="InterPro" id="IPR001387">
    <property type="entry name" value="Cro/C1-type_HTH"/>
</dbReference>
<dbReference type="CDD" id="cd00093">
    <property type="entry name" value="HTH_XRE"/>
    <property type="match status" value="1"/>
</dbReference>
<evidence type="ECO:0000313" key="4">
    <source>
        <dbReference type="Proteomes" id="UP001185899"/>
    </source>
</evidence>
<dbReference type="Pfam" id="PF01381">
    <property type="entry name" value="HTH_3"/>
    <property type="match status" value="1"/>
</dbReference>
<dbReference type="SUPFAM" id="SSF47413">
    <property type="entry name" value="lambda repressor-like DNA-binding domains"/>
    <property type="match status" value="1"/>
</dbReference>
<dbReference type="Proteomes" id="UP001185899">
    <property type="component" value="Unassembled WGS sequence"/>
</dbReference>
<comment type="caution">
    <text evidence="3">The sequence shown here is derived from an EMBL/GenBank/DDBJ whole genome shotgun (WGS) entry which is preliminary data.</text>
</comment>
<evidence type="ECO:0000313" key="3">
    <source>
        <dbReference type="EMBL" id="MDV6231924.1"/>
    </source>
</evidence>
<dbReference type="RefSeq" id="WP_128646688.1">
    <property type="nucleotide sequence ID" value="NZ_JAWLKE010000005.1"/>
</dbReference>